<feature type="region of interest" description="Disordered" evidence="1">
    <location>
        <begin position="60"/>
        <end position="164"/>
    </location>
</feature>
<keyword evidence="3" id="KW-1185">Reference proteome</keyword>
<reference evidence="2 3" key="1">
    <citation type="journal article" date="2018" name="Nat. Ecol. Evol.">
        <title>Pezizomycetes genomes reveal the molecular basis of ectomycorrhizal truffle lifestyle.</title>
        <authorList>
            <person name="Murat C."/>
            <person name="Payen T."/>
            <person name="Noel B."/>
            <person name="Kuo A."/>
            <person name="Morin E."/>
            <person name="Chen J."/>
            <person name="Kohler A."/>
            <person name="Krizsan K."/>
            <person name="Balestrini R."/>
            <person name="Da Silva C."/>
            <person name="Montanini B."/>
            <person name="Hainaut M."/>
            <person name="Levati E."/>
            <person name="Barry K.W."/>
            <person name="Belfiori B."/>
            <person name="Cichocki N."/>
            <person name="Clum A."/>
            <person name="Dockter R.B."/>
            <person name="Fauchery L."/>
            <person name="Guy J."/>
            <person name="Iotti M."/>
            <person name="Le Tacon F."/>
            <person name="Lindquist E.A."/>
            <person name="Lipzen A."/>
            <person name="Malagnac F."/>
            <person name="Mello A."/>
            <person name="Molinier V."/>
            <person name="Miyauchi S."/>
            <person name="Poulain J."/>
            <person name="Riccioni C."/>
            <person name="Rubini A."/>
            <person name="Sitrit Y."/>
            <person name="Splivallo R."/>
            <person name="Traeger S."/>
            <person name="Wang M."/>
            <person name="Zifcakova L."/>
            <person name="Wipf D."/>
            <person name="Zambonelli A."/>
            <person name="Paolocci F."/>
            <person name="Nowrousian M."/>
            <person name="Ottonello S."/>
            <person name="Baldrian P."/>
            <person name="Spatafora J.W."/>
            <person name="Henrissat B."/>
            <person name="Nagy L.G."/>
            <person name="Aury J.M."/>
            <person name="Wincker P."/>
            <person name="Grigoriev I.V."/>
            <person name="Bonfante P."/>
            <person name="Martin F.M."/>
        </authorList>
    </citation>
    <scope>NUCLEOTIDE SEQUENCE [LARGE SCALE GENOMIC DNA]</scope>
    <source>
        <strain evidence="2 3">ATCC MYA-4762</strain>
    </source>
</reference>
<sequence>MLLCLSPMNITTCPGYDPAMNMGGSVSGILTGSASTVYPEPERNSHSTIAGVEYSAETTLQSIPSPSSPGASSGCSKPAFHSHKALQDVDGRWVKQNGQCKQTGTKASEREEKEEELGVLLISESDDSGSHSGSEVSDTGLGDHVSEGSSDYSPLLDAPAPGDDEPDYPSFGLLHLVFQQARTDYLLDFERRKYKAQKNARTRHYSVRYPRTRAQKFFAYIYRCGNGDRIIDGDGLQGMLVKDKDIFMRAWRKNQERISKEFGNLVGNEEEAAYDADDDSGSELQGGFNDN</sequence>
<dbReference type="AlphaFoldDB" id="A0A3N4M823"/>
<accession>A0A3N4M823</accession>
<protein>
    <submittedName>
        <fullName evidence="2">Uncharacterized protein</fullName>
    </submittedName>
</protein>
<organism evidence="2 3">
    <name type="scientific">Terfezia boudieri ATCC MYA-4762</name>
    <dbReference type="NCBI Taxonomy" id="1051890"/>
    <lineage>
        <taxon>Eukaryota</taxon>
        <taxon>Fungi</taxon>
        <taxon>Dikarya</taxon>
        <taxon>Ascomycota</taxon>
        <taxon>Pezizomycotina</taxon>
        <taxon>Pezizomycetes</taxon>
        <taxon>Pezizales</taxon>
        <taxon>Pezizaceae</taxon>
        <taxon>Terfezia</taxon>
    </lineage>
</organism>
<feature type="compositionally biased region" description="Low complexity" evidence="1">
    <location>
        <begin position="62"/>
        <end position="79"/>
    </location>
</feature>
<evidence type="ECO:0000313" key="2">
    <source>
        <dbReference type="EMBL" id="RPB29679.1"/>
    </source>
</evidence>
<evidence type="ECO:0000313" key="3">
    <source>
        <dbReference type="Proteomes" id="UP000267821"/>
    </source>
</evidence>
<feature type="region of interest" description="Disordered" evidence="1">
    <location>
        <begin position="271"/>
        <end position="291"/>
    </location>
</feature>
<name>A0A3N4M823_9PEZI</name>
<dbReference type="Proteomes" id="UP000267821">
    <property type="component" value="Unassembled WGS sequence"/>
</dbReference>
<gene>
    <name evidence="2" type="ORF">L211DRAFT_844621</name>
</gene>
<proteinExistence type="predicted"/>
<dbReference type="EMBL" id="ML121527">
    <property type="protein sequence ID" value="RPB29679.1"/>
    <property type="molecule type" value="Genomic_DNA"/>
</dbReference>
<evidence type="ECO:0000256" key="1">
    <source>
        <dbReference type="SAM" id="MobiDB-lite"/>
    </source>
</evidence>
<dbReference type="InParanoid" id="A0A3N4M823"/>
<dbReference type="OrthoDB" id="5415903at2759"/>
<feature type="compositionally biased region" description="Acidic residues" evidence="1">
    <location>
        <begin position="271"/>
        <end position="281"/>
    </location>
</feature>
<feature type="compositionally biased region" description="Polar residues" evidence="1">
    <location>
        <begin position="96"/>
        <end position="106"/>
    </location>
</feature>